<organism evidence="1 2">
    <name type="scientific">Bradyrhizobium lablabi</name>
    <dbReference type="NCBI Taxonomy" id="722472"/>
    <lineage>
        <taxon>Bacteria</taxon>
        <taxon>Pseudomonadati</taxon>
        <taxon>Pseudomonadota</taxon>
        <taxon>Alphaproteobacteria</taxon>
        <taxon>Hyphomicrobiales</taxon>
        <taxon>Nitrobacteraceae</taxon>
        <taxon>Bradyrhizobium</taxon>
    </lineage>
</organism>
<gene>
    <name evidence="1" type="ORF">CQ14_12410</name>
</gene>
<protein>
    <recommendedName>
        <fullName evidence="3">DUF4279 domain-containing protein</fullName>
    </recommendedName>
</protein>
<sequence length="126" mass="13578">MVNRQPLAIVIRISGVTLLRPDLETALGLPLDRYEQPTDRVSAYAQIDIPDDQDRWAAALDCVQSIGARLQRLVSENLIESPQMDIAVAFPSSAVMRSLVIPAQLTAAAGEAGMEIGISIYLSSDA</sequence>
<dbReference type="EMBL" id="LLYB01000123">
    <property type="protein sequence ID" value="KRR17192.1"/>
    <property type="molecule type" value="Genomic_DNA"/>
</dbReference>
<dbReference type="AlphaFoldDB" id="A0A0R3MAP4"/>
<proteinExistence type="predicted"/>
<name>A0A0R3MAP4_9BRAD</name>
<dbReference type="Proteomes" id="UP000051660">
    <property type="component" value="Unassembled WGS sequence"/>
</dbReference>
<evidence type="ECO:0000313" key="1">
    <source>
        <dbReference type="EMBL" id="KRR17192.1"/>
    </source>
</evidence>
<evidence type="ECO:0000313" key="2">
    <source>
        <dbReference type="Proteomes" id="UP000051660"/>
    </source>
</evidence>
<comment type="caution">
    <text evidence="1">The sequence shown here is derived from an EMBL/GenBank/DDBJ whole genome shotgun (WGS) entry which is preliminary data.</text>
</comment>
<accession>A0A0R3MAP4</accession>
<reference evidence="1 2" key="1">
    <citation type="submission" date="2014-03" db="EMBL/GenBank/DDBJ databases">
        <title>Bradyrhizobium valentinum sp. nov., isolated from effective nodules of Lupinus mariae-josephae, a lupine endemic of basic-lime soils in Eastern Spain.</title>
        <authorList>
            <person name="Duran D."/>
            <person name="Rey L."/>
            <person name="Navarro A."/>
            <person name="Busquets A."/>
            <person name="Imperial J."/>
            <person name="Ruiz-Argueso T."/>
        </authorList>
    </citation>
    <scope>NUCLEOTIDE SEQUENCE [LARGE SCALE GENOMIC DNA]</scope>
    <source>
        <strain evidence="1 2">CCBAU 23086</strain>
    </source>
</reference>
<evidence type="ECO:0008006" key="3">
    <source>
        <dbReference type="Google" id="ProtNLM"/>
    </source>
</evidence>